<keyword evidence="3" id="KW-0812">Transmembrane</keyword>
<gene>
    <name evidence="6" type="ORF">BEH_08150</name>
</gene>
<dbReference type="InterPro" id="IPR051449">
    <property type="entry name" value="ABC-2_transporter_component"/>
</dbReference>
<evidence type="ECO:0000256" key="2">
    <source>
        <dbReference type="ARBA" id="ARBA00022475"/>
    </source>
</evidence>
<dbReference type="Pfam" id="PF12698">
    <property type="entry name" value="ABC2_membrane_3"/>
    <property type="match status" value="1"/>
</dbReference>
<dbReference type="RefSeq" id="WP_040058084.1">
    <property type="nucleotide sequence ID" value="NZ_CP011974.1"/>
</dbReference>
<evidence type="ECO:0000256" key="4">
    <source>
        <dbReference type="ARBA" id="ARBA00022989"/>
    </source>
</evidence>
<dbReference type="KEGG" id="beo:BEH_08150"/>
<dbReference type="GO" id="GO:0005886">
    <property type="term" value="C:plasma membrane"/>
    <property type="evidence" value="ECO:0007669"/>
    <property type="project" value="UniProtKB-SubCell"/>
</dbReference>
<evidence type="ECO:0000256" key="1">
    <source>
        <dbReference type="ARBA" id="ARBA00004651"/>
    </source>
</evidence>
<dbReference type="InterPro" id="IPR013525">
    <property type="entry name" value="ABC2_TM"/>
</dbReference>
<evidence type="ECO:0000313" key="7">
    <source>
        <dbReference type="Proteomes" id="UP000036202"/>
    </source>
</evidence>
<dbReference type="PANTHER" id="PTHR30294:SF29">
    <property type="entry name" value="MULTIDRUG ABC TRANSPORTER PERMEASE YBHS-RELATED"/>
    <property type="match status" value="1"/>
</dbReference>
<dbReference type="Proteomes" id="UP000036202">
    <property type="component" value="Chromosome"/>
</dbReference>
<dbReference type="OrthoDB" id="9768837at2"/>
<dbReference type="GeneID" id="93703612"/>
<dbReference type="PANTHER" id="PTHR30294">
    <property type="entry name" value="MEMBRANE COMPONENT OF ABC TRANSPORTER YHHJ-RELATED"/>
    <property type="match status" value="1"/>
</dbReference>
<protein>
    <submittedName>
        <fullName evidence="6">Uncharacterized protein</fullName>
    </submittedName>
</protein>
<reference evidence="7" key="2">
    <citation type="submission" date="2015-06" db="EMBL/GenBank/DDBJ databases">
        <title>Genome Sequence of Bacillus endophyticus and Analysis of its Companion Mechanism in the Ketogulonigenium vulgare-Bacillus strain Consortium.</title>
        <authorList>
            <person name="Jia N."/>
            <person name="Du J."/>
            <person name="Ding M.-Z."/>
            <person name="Gao F."/>
            <person name="Yuan Y.-J."/>
        </authorList>
    </citation>
    <scope>NUCLEOTIDE SEQUENCE [LARGE SCALE GENOMIC DNA]</scope>
    <source>
        <strain evidence="7">Hbe603</strain>
    </source>
</reference>
<accession>A0A0H4KUT9</accession>
<sequence length="407" mass="45019">MGNFGKVLGFHLKEQFGKKGFWIGIIIPFIAIIGFFGFTHFKSDGEKDTIAIVNKGTNYQVSDNAMLGSLKEDYKFKFLEGNQVSKAEQGVKDGDYEALYIIEEQSGKPVLEQRYEFTPPASVTTVLQGTLQQQYSAKVSTEQGISGDVLKELQTPITIKDTVLDSDTDDKPTGVVWVFVFTMYMFILLYGIGIANGIVGEKSSRVMEIMITKVKPITMMYGKIISNMLIGLANILVILGSFLIVKSLGWADTLALDFIDVSGFTVSITLLFILFFLIGFMLNGMIYAALGSLASRSEDIGNFTSPLMMISFANFFLGMMTMGDPTASYITICSYIPVLTPTLMFSRYLMGSAAGWELALGIVIIIVTTLLISIVANRLYKRGVMKYSEKMSWKQVFGMMKKESVKG</sequence>
<accession>A0A1X7G3K8</accession>
<evidence type="ECO:0000313" key="6">
    <source>
        <dbReference type="EMBL" id="AKO92073.1"/>
    </source>
</evidence>
<name>A0A1X7G3K8_9BACI</name>
<comment type="subcellular location">
    <subcellularLocation>
        <location evidence="1">Cell membrane</location>
        <topology evidence="1">Multi-pass membrane protein</topology>
    </subcellularLocation>
</comment>
<keyword evidence="2" id="KW-1003">Cell membrane</keyword>
<proteinExistence type="predicted"/>
<dbReference type="EMBL" id="CP011974">
    <property type="protein sequence ID" value="AKO92073.1"/>
    <property type="molecule type" value="Genomic_DNA"/>
</dbReference>
<dbReference type="PATRIC" id="fig|135735.6.peg.1674"/>
<evidence type="ECO:0000256" key="5">
    <source>
        <dbReference type="ARBA" id="ARBA00023136"/>
    </source>
</evidence>
<evidence type="ECO:0000256" key="3">
    <source>
        <dbReference type="ARBA" id="ARBA00022692"/>
    </source>
</evidence>
<organism evidence="6 7">
    <name type="scientific">Priestia filamentosa</name>
    <dbReference type="NCBI Taxonomy" id="1402861"/>
    <lineage>
        <taxon>Bacteria</taxon>
        <taxon>Bacillati</taxon>
        <taxon>Bacillota</taxon>
        <taxon>Bacilli</taxon>
        <taxon>Bacillales</taxon>
        <taxon>Bacillaceae</taxon>
        <taxon>Priestia</taxon>
    </lineage>
</organism>
<dbReference type="AlphaFoldDB" id="A0A1X7G3K8"/>
<keyword evidence="7" id="KW-1185">Reference proteome</keyword>
<reference evidence="6 7" key="1">
    <citation type="journal article" date="2015" name="PLoS ONE">
        <title>Genome Sequence of Bacillus endophyticus and Analysis of Its Companion Mechanism in the Ketogulonigenium vulgare-Bacillus Strain Consortium.</title>
        <authorList>
            <person name="Jia N."/>
            <person name="Du J."/>
            <person name="Ding M.Z."/>
            <person name="Gao F."/>
            <person name="Yuan Y.J."/>
        </authorList>
    </citation>
    <scope>NUCLEOTIDE SEQUENCE [LARGE SCALE GENOMIC DNA]</scope>
    <source>
        <strain evidence="6 7">Hbe603</strain>
    </source>
</reference>
<keyword evidence="4" id="KW-1133">Transmembrane helix</keyword>
<dbReference type="GO" id="GO:0140359">
    <property type="term" value="F:ABC-type transporter activity"/>
    <property type="evidence" value="ECO:0007669"/>
    <property type="project" value="InterPro"/>
</dbReference>
<keyword evidence="5" id="KW-0472">Membrane</keyword>